<protein>
    <recommendedName>
        <fullName evidence="4">Immunoglobulin V-set domain-containing protein</fullName>
    </recommendedName>
</protein>
<dbReference type="EMBL" id="JAHUTJ010037459">
    <property type="protein sequence ID" value="MED6279063.1"/>
    <property type="molecule type" value="Genomic_DNA"/>
</dbReference>
<keyword evidence="1" id="KW-0732">Signal</keyword>
<evidence type="ECO:0008006" key="4">
    <source>
        <dbReference type="Google" id="ProtNLM"/>
    </source>
</evidence>
<feature type="signal peptide" evidence="1">
    <location>
        <begin position="1"/>
        <end position="18"/>
    </location>
</feature>
<dbReference type="InterPro" id="IPR013783">
    <property type="entry name" value="Ig-like_fold"/>
</dbReference>
<accession>A0ABU7DVJ2</accession>
<dbReference type="SUPFAM" id="SSF48726">
    <property type="entry name" value="Immunoglobulin"/>
    <property type="match status" value="1"/>
</dbReference>
<proteinExistence type="predicted"/>
<comment type="caution">
    <text evidence="2">The sequence shown here is derived from an EMBL/GenBank/DDBJ whole genome shotgun (WGS) entry which is preliminary data.</text>
</comment>
<reference evidence="2 3" key="1">
    <citation type="submission" date="2021-06" db="EMBL/GenBank/DDBJ databases">
        <authorList>
            <person name="Palmer J.M."/>
        </authorList>
    </citation>
    <scope>NUCLEOTIDE SEQUENCE [LARGE SCALE GENOMIC DNA]</scope>
    <source>
        <strain evidence="2 3">CL_MEX2019</strain>
        <tissue evidence="2">Muscle</tissue>
    </source>
</reference>
<feature type="non-terminal residue" evidence="2">
    <location>
        <position position="52"/>
    </location>
</feature>
<name>A0ABU7DVJ2_9TELE</name>
<evidence type="ECO:0000313" key="2">
    <source>
        <dbReference type="EMBL" id="MED6279063.1"/>
    </source>
</evidence>
<dbReference type="InterPro" id="IPR036179">
    <property type="entry name" value="Ig-like_dom_sf"/>
</dbReference>
<sequence>MFLLALIFFLSARSCVFCTDLIQPDSKVVQPGQSLTITCRLSGYSLYDGYGT</sequence>
<evidence type="ECO:0000313" key="3">
    <source>
        <dbReference type="Proteomes" id="UP001352852"/>
    </source>
</evidence>
<evidence type="ECO:0000256" key="1">
    <source>
        <dbReference type="SAM" id="SignalP"/>
    </source>
</evidence>
<gene>
    <name evidence="2" type="ORF">CHARACLAT_030646</name>
</gene>
<keyword evidence="3" id="KW-1185">Reference proteome</keyword>
<dbReference type="Proteomes" id="UP001352852">
    <property type="component" value="Unassembled WGS sequence"/>
</dbReference>
<dbReference type="Gene3D" id="2.60.40.10">
    <property type="entry name" value="Immunoglobulins"/>
    <property type="match status" value="1"/>
</dbReference>
<organism evidence="2 3">
    <name type="scientific">Characodon lateralis</name>
    <dbReference type="NCBI Taxonomy" id="208331"/>
    <lineage>
        <taxon>Eukaryota</taxon>
        <taxon>Metazoa</taxon>
        <taxon>Chordata</taxon>
        <taxon>Craniata</taxon>
        <taxon>Vertebrata</taxon>
        <taxon>Euteleostomi</taxon>
        <taxon>Actinopterygii</taxon>
        <taxon>Neopterygii</taxon>
        <taxon>Teleostei</taxon>
        <taxon>Neoteleostei</taxon>
        <taxon>Acanthomorphata</taxon>
        <taxon>Ovalentaria</taxon>
        <taxon>Atherinomorphae</taxon>
        <taxon>Cyprinodontiformes</taxon>
        <taxon>Goodeidae</taxon>
        <taxon>Characodon</taxon>
    </lineage>
</organism>
<feature type="chain" id="PRO_5046355217" description="Immunoglobulin V-set domain-containing protein" evidence="1">
    <location>
        <begin position="19"/>
        <end position="52"/>
    </location>
</feature>